<sequence length="265" mass="27561">MSLTRNLQSLKLAALFGGIIGLGFGCVITVGPSEPCASGSNNHLNSQDECVCDFGYSFCDPDDISNLDCCEDLSSDGGTSDSGDGDGDTGDGDTGDGDTGDGDGDPGDGDGDSDCTPGELPPESCTPDEEGFYWCSNTEDMGPDCSQFFICEGGIWTENPGFMDESCGFDGFDFAYGCVDDGVSVIFECGDGSGAACDDADPAFCVDDDAIGYCLWGKETWDSCQLFCEEEGIEGQTYEYGECDASIPDDIACFCCDSGDPGCPI</sequence>
<dbReference type="PROSITE" id="PS51257">
    <property type="entry name" value="PROKAR_LIPOPROTEIN"/>
    <property type="match status" value="1"/>
</dbReference>
<name>A0A2S9YIN4_9BACT</name>
<keyword evidence="2" id="KW-0472">Membrane</keyword>
<dbReference type="RefSeq" id="WP_181197242.1">
    <property type="nucleotide sequence ID" value="NZ_PVNK01000024.1"/>
</dbReference>
<evidence type="ECO:0000256" key="2">
    <source>
        <dbReference type="SAM" id="Phobius"/>
    </source>
</evidence>
<evidence type="ECO:0008006" key="5">
    <source>
        <dbReference type="Google" id="ProtNLM"/>
    </source>
</evidence>
<comment type="caution">
    <text evidence="3">The sequence shown here is derived from an EMBL/GenBank/DDBJ whole genome shotgun (WGS) entry which is preliminary data.</text>
</comment>
<accession>A0A2S9YIN4</accession>
<dbReference type="Proteomes" id="UP000237968">
    <property type="component" value="Unassembled WGS sequence"/>
</dbReference>
<keyword evidence="4" id="KW-1185">Reference proteome</keyword>
<evidence type="ECO:0000313" key="4">
    <source>
        <dbReference type="Proteomes" id="UP000237968"/>
    </source>
</evidence>
<keyword evidence="2" id="KW-0812">Transmembrane</keyword>
<proteinExistence type="predicted"/>
<gene>
    <name evidence="3" type="ORF">ENSA5_04640</name>
</gene>
<keyword evidence="2" id="KW-1133">Transmembrane helix</keyword>
<dbReference type="AlphaFoldDB" id="A0A2S9YIN4"/>
<protein>
    <recommendedName>
        <fullName evidence="5">Endo-1,4-beta-xylanase A</fullName>
    </recommendedName>
</protein>
<dbReference type="EMBL" id="PVNK01000024">
    <property type="protein sequence ID" value="PRQ04886.1"/>
    <property type="molecule type" value="Genomic_DNA"/>
</dbReference>
<organism evidence="3 4">
    <name type="scientific">Enhygromyxa salina</name>
    <dbReference type="NCBI Taxonomy" id="215803"/>
    <lineage>
        <taxon>Bacteria</taxon>
        <taxon>Pseudomonadati</taxon>
        <taxon>Myxococcota</taxon>
        <taxon>Polyangia</taxon>
        <taxon>Nannocystales</taxon>
        <taxon>Nannocystaceae</taxon>
        <taxon>Enhygromyxa</taxon>
    </lineage>
</organism>
<feature type="transmembrane region" description="Helical" evidence="2">
    <location>
        <begin position="12"/>
        <end position="31"/>
    </location>
</feature>
<evidence type="ECO:0000256" key="1">
    <source>
        <dbReference type="SAM" id="MobiDB-lite"/>
    </source>
</evidence>
<reference evidence="3 4" key="1">
    <citation type="submission" date="2018-03" db="EMBL/GenBank/DDBJ databases">
        <title>Draft Genome Sequences of the Obligatory Marine Myxobacteria Enhygromyxa salina SWB005.</title>
        <authorList>
            <person name="Poehlein A."/>
            <person name="Moghaddam J.A."/>
            <person name="Harms H."/>
            <person name="Alanjari M."/>
            <person name="Koenig G.M."/>
            <person name="Daniel R."/>
            <person name="Schaeberle T.F."/>
        </authorList>
    </citation>
    <scope>NUCLEOTIDE SEQUENCE [LARGE SCALE GENOMIC DNA]</scope>
    <source>
        <strain evidence="3 4">SWB005</strain>
    </source>
</reference>
<feature type="compositionally biased region" description="Acidic residues" evidence="1">
    <location>
        <begin position="83"/>
        <end position="113"/>
    </location>
</feature>
<feature type="region of interest" description="Disordered" evidence="1">
    <location>
        <begin position="76"/>
        <end position="125"/>
    </location>
</feature>
<evidence type="ECO:0000313" key="3">
    <source>
        <dbReference type="EMBL" id="PRQ04886.1"/>
    </source>
</evidence>